<dbReference type="Pfam" id="PF00059">
    <property type="entry name" value="Lectin_C"/>
    <property type="match status" value="1"/>
</dbReference>
<evidence type="ECO:0000259" key="1">
    <source>
        <dbReference type="PROSITE" id="PS50041"/>
    </source>
</evidence>
<dbReference type="PANTHER" id="PTHR22803">
    <property type="entry name" value="MANNOSE, PHOSPHOLIPASE, LECTIN RECEPTOR RELATED"/>
    <property type="match status" value="1"/>
</dbReference>
<sequence length="228" mass="25852">MSLKKIAQLEADLEEMKMNKEVEISRLAANMAIEANLKIAKKNDDLEAQLRTQIMEVREGKAKIGELDGKINALQSKNFDLETQINRTMNLSDPGEWSYLAKTASWYKVIDQYMTFDGAEAYCASRRIDLVSIHSQEENDFVCELAETLVSSKTASSLDGFWIGLKRNPDKGNAFEWTDGSSVDFIYWDSEEPGSNTHAKFWSSDGIWGTSHPTNHFPFICKRNSQFS</sequence>
<dbReference type="PROSITE" id="PS50041">
    <property type="entry name" value="C_TYPE_LECTIN_2"/>
    <property type="match status" value="1"/>
</dbReference>
<dbReference type="InterPro" id="IPR016187">
    <property type="entry name" value="CTDL_fold"/>
</dbReference>
<dbReference type="SMART" id="SM00034">
    <property type="entry name" value="CLECT"/>
    <property type="match status" value="1"/>
</dbReference>
<dbReference type="Proteomes" id="UP000887575">
    <property type="component" value="Unassembled WGS sequence"/>
</dbReference>
<dbReference type="InterPro" id="IPR050111">
    <property type="entry name" value="C-type_lectin/snaclec_domain"/>
</dbReference>
<name>A0AAF3EQA6_9BILA</name>
<dbReference type="InterPro" id="IPR001304">
    <property type="entry name" value="C-type_lectin-like"/>
</dbReference>
<evidence type="ECO:0000313" key="3">
    <source>
        <dbReference type="WBParaSite" id="MBELARI_LOCUS16258"/>
    </source>
</evidence>
<feature type="domain" description="C-type lectin" evidence="1">
    <location>
        <begin position="107"/>
        <end position="222"/>
    </location>
</feature>
<dbReference type="AlphaFoldDB" id="A0AAF3EQA6"/>
<accession>A0AAF3EQA6</accession>
<dbReference type="Gene3D" id="3.10.100.10">
    <property type="entry name" value="Mannose-Binding Protein A, subunit A"/>
    <property type="match status" value="1"/>
</dbReference>
<keyword evidence="2" id="KW-1185">Reference proteome</keyword>
<reference evidence="3" key="1">
    <citation type="submission" date="2024-02" db="UniProtKB">
        <authorList>
            <consortium name="WormBaseParasite"/>
        </authorList>
    </citation>
    <scope>IDENTIFICATION</scope>
</reference>
<dbReference type="InterPro" id="IPR016186">
    <property type="entry name" value="C-type_lectin-like/link_sf"/>
</dbReference>
<proteinExistence type="predicted"/>
<dbReference type="WBParaSite" id="MBELARI_LOCUS16258">
    <property type="protein sequence ID" value="MBELARI_LOCUS16258"/>
    <property type="gene ID" value="MBELARI_LOCUS16258"/>
</dbReference>
<evidence type="ECO:0000313" key="2">
    <source>
        <dbReference type="Proteomes" id="UP000887575"/>
    </source>
</evidence>
<dbReference type="CDD" id="cd00037">
    <property type="entry name" value="CLECT"/>
    <property type="match status" value="1"/>
</dbReference>
<dbReference type="SUPFAM" id="SSF56436">
    <property type="entry name" value="C-type lectin-like"/>
    <property type="match status" value="1"/>
</dbReference>
<organism evidence="2 3">
    <name type="scientific">Mesorhabditis belari</name>
    <dbReference type="NCBI Taxonomy" id="2138241"/>
    <lineage>
        <taxon>Eukaryota</taxon>
        <taxon>Metazoa</taxon>
        <taxon>Ecdysozoa</taxon>
        <taxon>Nematoda</taxon>
        <taxon>Chromadorea</taxon>
        <taxon>Rhabditida</taxon>
        <taxon>Rhabditina</taxon>
        <taxon>Rhabditomorpha</taxon>
        <taxon>Rhabditoidea</taxon>
        <taxon>Rhabditidae</taxon>
        <taxon>Mesorhabditinae</taxon>
        <taxon>Mesorhabditis</taxon>
    </lineage>
</organism>
<protein>
    <recommendedName>
        <fullName evidence="1">C-type lectin domain-containing protein</fullName>
    </recommendedName>
</protein>